<dbReference type="KEGG" id="kne:92181184"/>
<feature type="region of interest" description="Disordered" evidence="1">
    <location>
        <begin position="32"/>
        <end position="63"/>
    </location>
</feature>
<name>A0AAW0YYG5_9TREE</name>
<comment type="caution">
    <text evidence="2">The sequence shown here is derived from an EMBL/GenBank/DDBJ whole genome shotgun (WGS) entry which is preliminary data.</text>
</comment>
<reference evidence="2 3" key="1">
    <citation type="journal article" date="2024" name="bioRxiv">
        <title>Comparative genomics of Cryptococcus and Kwoniella reveals pathogenesis evolution and contrasting karyotype dynamics via intercentromeric recombination or chromosome fusion.</title>
        <authorList>
            <person name="Coelho M.A."/>
            <person name="David-Palma M."/>
            <person name="Shea T."/>
            <person name="Bowers K."/>
            <person name="McGinley-Smith S."/>
            <person name="Mohammad A.W."/>
            <person name="Gnirke A."/>
            <person name="Yurkov A.M."/>
            <person name="Nowrousian M."/>
            <person name="Sun S."/>
            <person name="Cuomo C.A."/>
            <person name="Heitman J."/>
        </authorList>
    </citation>
    <scope>NUCLEOTIDE SEQUENCE [LARGE SCALE GENOMIC DNA]</scope>
    <source>
        <strain evidence="2 3">CBS 13917</strain>
    </source>
</reference>
<evidence type="ECO:0000256" key="1">
    <source>
        <dbReference type="SAM" id="MobiDB-lite"/>
    </source>
</evidence>
<evidence type="ECO:0000313" key="2">
    <source>
        <dbReference type="EMBL" id="KAK8853224.1"/>
    </source>
</evidence>
<organism evidence="2 3">
    <name type="scientific">Kwoniella newhampshirensis</name>
    <dbReference type="NCBI Taxonomy" id="1651941"/>
    <lineage>
        <taxon>Eukaryota</taxon>
        <taxon>Fungi</taxon>
        <taxon>Dikarya</taxon>
        <taxon>Basidiomycota</taxon>
        <taxon>Agaricomycotina</taxon>
        <taxon>Tremellomycetes</taxon>
        <taxon>Tremellales</taxon>
        <taxon>Cryptococcaceae</taxon>
        <taxon>Kwoniella</taxon>
    </lineage>
</organism>
<dbReference type="AlphaFoldDB" id="A0AAW0YYG5"/>
<dbReference type="RefSeq" id="XP_066802410.1">
    <property type="nucleotide sequence ID" value="XM_066947031.1"/>
</dbReference>
<dbReference type="Proteomes" id="UP001388673">
    <property type="component" value="Unassembled WGS sequence"/>
</dbReference>
<accession>A0AAW0YYG5</accession>
<evidence type="ECO:0008006" key="4">
    <source>
        <dbReference type="Google" id="ProtNLM"/>
    </source>
</evidence>
<dbReference type="PANTHER" id="PTHR12458">
    <property type="entry name" value="ORF PROTEIN"/>
    <property type="match status" value="1"/>
</dbReference>
<dbReference type="EMBL" id="JBCAWK010000007">
    <property type="protein sequence ID" value="KAK8853224.1"/>
    <property type="molecule type" value="Genomic_DNA"/>
</dbReference>
<evidence type="ECO:0000313" key="3">
    <source>
        <dbReference type="Proteomes" id="UP001388673"/>
    </source>
</evidence>
<gene>
    <name evidence="2" type="ORF">IAR55_003926</name>
</gene>
<sequence length="279" mass="30618">MTLLSGSIQPPLLTLLSSTSSPSLSPLFFARTDPSSSSSIIATLPDDDSRNPSDSSETELVPRIESKGSIVHDVVHVQSPSMTDTYIQAGCSLTDFKRRVQKGKAREGALIQPLGVELHWLGMQLKTLGRREMSFEIGLLDSRGREGVVRCSSFKKSPTIHPHRNPPLVHLPLTLPKASPSQLTQWSHVPLNLPSLIALFQTPPRPQTHASDEESNGSAPRKKRKVADLPSGGFGSVTYLRVYANCRVRRIWFSAEGEKTIEAMGRGVRDEWGLYAAET</sequence>
<feature type="region of interest" description="Disordered" evidence="1">
    <location>
        <begin position="202"/>
        <end position="227"/>
    </location>
</feature>
<proteinExistence type="predicted"/>
<dbReference type="InterPro" id="IPR040441">
    <property type="entry name" value="CFA20/CFAP20DC"/>
</dbReference>
<protein>
    <recommendedName>
        <fullName evidence="4">CFA20 domain-containing protein</fullName>
    </recommendedName>
</protein>
<dbReference type="GeneID" id="92181184"/>
<keyword evidence="3" id="KW-1185">Reference proteome</keyword>